<dbReference type="InterPro" id="IPR036058">
    <property type="entry name" value="Kazal_dom_sf"/>
</dbReference>
<evidence type="ECO:0000256" key="9">
    <source>
        <dbReference type="SAM" id="MobiDB-lite"/>
    </source>
</evidence>
<feature type="transmembrane region" description="Helical" evidence="8">
    <location>
        <begin position="209"/>
        <end position="233"/>
    </location>
</feature>
<keyword evidence="8" id="KW-0813">Transport</keyword>
<feature type="transmembrane region" description="Helical" evidence="8">
    <location>
        <begin position="118"/>
        <end position="139"/>
    </location>
</feature>
<dbReference type="Pfam" id="PF07648">
    <property type="entry name" value="Kazal_2"/>
    <property type="match status" value="1"/>
</dbReference>
<feature type="transmembrane region" description="Helical" evidence="8">
    <location>
        <begin position="245"/>
        <end position="268"/>
    </location>
</feature>
<keyword evidence="7" id="KW-1015">Disulfide bond</keyword>
<keyword evidence="3" id="KW-1003">Cell membrane</keyword>
<feature type="transmembrane region" description="Helical" evidence="8">
    <location>
        <begin position="51"/>
        <end position="70"/>
    </location>
</feature>
<dbReference type="InterPro" id="IPR002350">
    <property type="entry name" value="Kazal_dom"/>
</dbReference>
<dbReference type="SUPFAM" id="SSF100895">
    <property type="entry name" value="Kazal-type serine protease inhibitors"/>
    <property type="match status" value="1"/>
</dbReference>
<dbReference type="GO" id="GO:0043252">
    <property type="term" value="P:sodium-independent organic anion transport"/>
    <property type="evidence" value="ECO:0007669"/>
    <property type="project" value="TreeGrafter"/>
</dbReference>
<dbReference type="Pfam" id="PF03137">
    <property type="entry name" value="OATP"/>
    <property type="match status" value="1"/>
</dbReference>
<feature type="transmembrane region" description="Helical" evidence="8">
    <location>
        <begin position="288"/>
        <end position="312"/>
    </location>
</feature>
<accession>A0A6F9DTK8</accession>
<dbReference type="PANTHER" id="PTHR11388">
    <property type="entry name" value="ORGANIC ANION TRANSPORTER"/>
    <property type="match status" value="1"/>
</dbReference>
<evidence type="ECO:0000256" key="1">
    <source>
        <dbReference type="ARBA" id="ARBA00004651"/>
    </source>
</evidence>
<evidence type="ECO:0000256" key="6">
    <source>
        <dbReference type="ARBA" id="ARBA00023136"/>
    </source>
</evidence>
<dbReference type="GO" id="GO:0006811">
    <property type="term" value="P:monoatomic ion transport"/>
    <property type="evidence" value="ECO:0007669"/>
    <property type="project" value="UniProtKB-KW"/>
</dbReference>
<feature type="domain" description="Kazal-like" evidence="10">
    <location>
        <begin position="543"/>
        <end position="594"/>
    </location>
</feature>
<comment type="caution">
    <text evidence="8">Lacks conserved residue(s) required for the propagation of feature annotation.</text>
</comment>
<evidence type="ECO:0000256" key="3">
    <source>
        <dbReference type="ARBA" id="ARBA00022475"/>
    </source>
</evidence>
<feature type="region of interest" description="Disordered" evidence="9">
    <location>
        <begin position="1"/>
        <end position="23"/>
    </location>
</feature>
<dbReference type="GO" id="GO:0016323">
    <property type="term" value="C:basolateral plasma membrane"/>
    <property type="evidence" value="ECO:0007669"/>
    <property type="project" value="TreeGrafter"/>
</dbReference>
<dbReference type="PROSITE" id="PS51465">
    <property type="entry name" value="KAZAL_2"/>
    <property type="match status" value="1"/>
</dbReference>
<feature type="transmembrane region" description="Helical" evidence="8">
    <location>
        <begin position="426"/>
        <end position="446"/>
    </location>
</feature>
<evidence type="ECO:0000259" key="10">
    <source>
        <dbReference type="PROSITE" id="PS51465"/>
    </source>
</evidence>
<protein>
    <recommendedName>
        <fullName evidence="8">Solute carrier organic anion transporter family member</fullName>
    </recommendedName>
</protein>
<evidence type="ECO:0000256" key="8">
    <source>
        <dbReference type="RuleBase" id="RU362056"/>
    </source>
</evidence>
<evidence type="ECO:0000256" key="2">
    <source>
        <dbReference type="ARBA" id="ARBA00009657"/>
    </source>
</evidence>
<evidence type="ECO:0000256" key="7">
    <source>
        <dbReference type="ARBA" id="ARBA00023157"/>
    </source>
</evidence>
<dbReference type="AlphaFoldDB" id="A0A6F9DTK8"/>
<dbReference type="NCBIfam" id="TIGR00805">
    <property type="entry name" value="oat"/>
    <property type="match status" value="1"/>
</dbReference>
<feature type="transmembrane region" description="Helical" evidence="8">
    <location>
        <begin position="466"/>
        <end position="485"/>
    </location>
</feature>
<keyword evidence="5 8" id="KW-1133">Transmembrane helix</keyword>
<evidence type="ECO:0000313" key="11">
    <source>
        <dbReference type="EMBL" id="CAB3266358.1"/>
    </source>
</evidence>
<feature type="compositionally biased region" description="Polar residues" evidence="9">
    <location>
        <begin position="13"/>
        <end position="23"/>
    </location>
</feature>
<keyword evidence="6 8" id="KW-0472">Membrane</keyword>
<comment type="similarity">
    <text evidence="2 8">Belongs to the organo anion transporter (TC 2.A.60) family.</text>
</comment>
<feature type="transmembrane region" description="Helical" evidence="8">
    <location>
        <begin position="628"/>
        <end position="652"/>
    </location>
</feature>
<evidence type="ECO:0000256" key="4">
    <source>
        <dbReference type="ARBA" id="ARBA00022692"/>
    </source>
</evidence>
<dbReference type="InterPro" id="IPR004156">
    <property type="entry name" value="OATP"/>
</dbReference>
<feature type="compositionally biased region" description="Basic and acidic residues" evidence="9">
    <location>
        <begin position="1"/>
        <end position="12"/>
    </location>
</feature>
<dbReference type="Gene3D" id="3.30.60.30">
    <property type="match status" value="1"/>
</dbReference>
<keyword evidence="8" id="KW-0406">Ion transport</keyword>
<reference evidence="11" key="1">
    <citation type="submission" date="2020-04" db="EMBL/GenBank/DDBJ databases">
        <authorList>
            <person name="Neveu A P."/>
        </authorList>
    </citation>
    <scope>NUCLEOTIDE SEQUENCE</scope>
    <source>
        <tissue evidence="11">Whole embryo</tissue>
    </source>
</reference>
<dbReference type="SUPFAM" id="SSF103473">
    <property type="entry name" value="MFS general substrate transporter"/>
    <property type="match status" value="1"/>
</dbReference>
<sequence length="769" mass="82733">MSLSRNAEDHSNEGSTQSPPSDLSPNTVYQFGWGYLQPRCLQKSFNNAKMFLFLLTMANIMQGIIINGLLKVSVTSIERRFNLLSSESGLIVSGYDIAGCLSLLPISYLGGKGHKPRWIGWGLVLTSVGSLVLALPHFLTGPYEYKLSRGPSQSATADFSENLTGYSLCKQATQVIDSHNLSSLNATVADCADFTTTLVSYVSISQMKYVFLFGQFLTGIGCTPLAVLGVTFIDESVDPQVYPMYIGIYYMGALIGPAIGFILGGQLLKVFTDVGTIPTITPDSPQWVGAWWVGFVISAGIILVLSIPVLAYPRKLPSTFTRKQTMVNIKEQQYCSNKDEVIVVTVGGKPKHGTRQDRNDPFLQIRPQELTEQAIPLQCDVDTASGSQNISLGGPDADGKSSSCWPSCELVELFASDLCQVVTNKAFLYLSLAAAVLGTLVSGFSTFGPKFIESQFGKSASDAANLFGYVCIPAGAGGMLMGSVLMSGLKLSYRNSLRMCFCVSLLGLFAQFALTLHCDDIPLAGVNVPYKSQLPSVPDDSPFDKSHPCNAACGCVSQAFDPVCGSDGVTYYSACLAGCLATEQSGKETFTNCSCIPSMAAAPESSTNQSVSIFDGTAVRGKCFKPCWWHNVILVGLFLVISTTFMCAVPGVDLSLRCFPQHLRSLSVGIQWILIRTLGTIPGPIIFGAMIDSTCQIWSQNELCSKGHGSCMVYKNQELSFSLLILSVIYKGASILFFGLTLLSYKPARLIAVDTTSGDSSREVLESPL</sequence>
<proteinExistence type="evidence at transcript level"/>
<keyword evidence="4 8" id="KW-0812">Transmembrane</keyword>
<dbReference type="PANTHER" id="PTHR11388:SF100">
    <property type="entry name" value="SOLUTE CARRIER ORGANIC ANION TRANSPORTER FAMILY MEMBER 4A1"/>
    <property type="match status" value="1"/>
</dbReference>
<feature type="transmembrane region" description="Helical" evidence="8">
    <location>
        <begin position="719"/>
        <end position="743"/>
    </location>
</feature>
<comment type="subcellular location">
    <subcellularLocation>
        <location evidence="1 8">Cell membrane</location>
        <topology evidence="1 8">Multi-pass membrane protein</topology>
    </subcellularLocation>
</comment>
<dbReference type="Gene3D" id="1.20.1250.20">
    <property type="entry name" value="MFS general substrate transporter like domains"/>
    <property type="match status" value="1"/>
</dbReference>
<dbReference type="InterPro" id="IPR036259">
    <property type="entry name" value="MFS_trans_sf"/>
</dbReference>
<feature type="transmembrane region" description="Helical" evidence="8">
    <location>
        <begin position="673"/>
        <end position="699"/>
    </location>
</feature>
<evidence type="ECO:0000256" key="5">
    <source>
        <dbReference type="ARBA" id="ARBA00022989"/>
    </source>
</evidence>
<dbReference type="EMBL" id="LR790496">
    <property type="protein sequence ID" value="CAB3266358.1"/>
    <property type="molecule type" value="mRNA"/>
</dbReference>
<organism evidence="11">
    <name type="scientific">Phallusia mammillata</name>
    <dbReference type="NCBI Taxonomy" id="59560"/>
    <lineage>
        <taxon>Eukaryota</taxon>
        <taxon>Metazoa</taxon>
        <taxon>Chordata</taxon>
        <taxon>Tunicata</taxon>
        <taxon>Ascidiacea</taxon>
        <taxon>Phlebobranchia</taxon>
        <taxon>Ascidiidae</taxon>
        <taxon>Phallusia</taxon>
    </lineage>
</organism>
<gene>
    <name evidence="11" type="primary">Slco4a1-004</name>
</gene>
<name>A0A6F9DTK8_9ASCI</name>
<dbReference type="GO" id="GO:0015347">
    <property type="term" value="F:sodium-independent organic anion transmembrane transporter activity"/>
    <property type="evidence" value="ECO:0007669"/>
    <property type="project" value="TreeGrafter"/>
</dbReference>
<feature type="transmembrane region" description="Helical" evidence="8">
    <location>
        <begin position="90"/>
        <end position="111"/>
    </location>
</feature>